<protein>
    <submittedName>
        <fullName evidence="1">Uncharacterized protein</fullName>
    </submittedName>
</protein>
<feature type="non-terminal residue" evidence="1">
    <location>
        <position position="308"/>
    </location>
</feature>
<evidence type="ECO:0000313" key="1">
    <source>
        <dbReference type="EMBL" id="CAJ0588892.1"/>
    </source>
</evidence>
<comment type="caution">
    <text evidence="1">The sequence shown here is derived from an EMBL/GenBank/DDBJ whole genome shotgun (WGS) entry which is preliminary data.</text>
</comment>
<dbReference type="EMBL" id="CATQJL010000001">
    <property type="protein sequence ID" value="CAJ0588892.1"/>
    <property type="molecule type" value="Genomic_DNA"/>
</dbReference>
<keyword evidence="2" id="KW-1185">Reference proteome</keyword>
<organism evidence="1 2">
    <name type="scientific">Cylicocyclus nassatus</name>
    <name type="common">Nematode worm</name>
    <dbReference type="NCBI Taxonomy" id="53992"/>
    <lineage>
        <taxon>Eukaryota</taxon>
        <taxon>Metazoa</taxon>
        <taxon>Ecdysozoa</taxon>
        <taxon>Nematoda</taxon>
        <taxon>Chromadorea</taxon>
        <taxon>Rhabditida</taxon>
        <taxon>Rhabditina</taxon>
        <taxon>Rhabditomorpha</taxon>
        <taxon>Strongyloidea</taxon>
        <taxon>Strongylidae</taxon>
        <taxon>Cylicocyclus</taxon>
    </lineage>
</organism>
<gene>
    <name evidence="1" type="ORF">CYNAS_LOCUS875</name>
</gene>
<name>A0AA36GCI0_CYLNA</name>
<evidence type="ECO:0000313" key="2">
    <source>
        <dbReference type="Proteomes" id="UP001176961"/>
    </source>
</evidence>
<sequence length="308" mass="36406">NVHPSVVWWLWRWPPTYTPVKEVIAYVGGYITQKVKLECHLRHPKVDEPIWMVWPYTPGEPTWSSNRSLLLKKVDFIHTVFGKRGWEFEGDGNISKEVNSSDSGNYTYIGGCRYYLMVLNPYERPKVSLHLEFRERARPMREIVINWTFTNVVPILQREVSLQSYVGKIEDDSFKKKDFVIHVKTKDLNGTHTYVYDRRKHRNEIRTVEVVLRYLNGREIEQVGRKDVHMGNFEDIGIIDGSIYFHDLLTEVEIFWRTKGLNWTLKEEPVYLVSYCAESSREIDLYKLDWMVALVCVNLTKKKIRITG</sequence>
<accession>A0AA36GCI0</accession>
<dbReference type="Proteomes" id="UP001176961">
    <property type="component" value="Unassembled WGS sequence"/>
</dbReference>
<dbReference type="AlphaFoldDB" id="A0AA36GCI0"/>
<proteinExistence type="predicted"/>
<reference evidence="1" key="1">
    <citation type="submission" date="2023-07" db="EMBL/GenBank/DDBJ databases">
        <authorList>
            <consortium name="CYATHOMIX"/>
        </authorList>
    </citation>
    <scope>NUCLEOTIDE SEQUENCE</scope>
    <source>
        <strain evidence="1">N/A</strain>
    </source>
</reference>